<feature type="compositionally biased region" description="Basic and acidic residues" evidence="1">
    <location>
        <begin position="455"/>
        <end position="478"/>
    </location>
</feature>
<feature type="compositionally biased region" description="Gly residues" evidence="1">
    <location>
        <begin position="1206"/>
        <end position="1220"/>
    </location>
</feature>
<feature type="region of interest" description="Disordered" evidence="1">
    <location>
        <begin position="241"/>
        <end position="275"/>
    </location>
</feature>
<evidence type="ECO:0000256" key="1">
    <source>
        <dbReference type="SAM" id="MobiDB-lite"/>
    </source>
</evidence>
<protein>
    <submittedName>
        <fullName evidence="2">Uncharacterized protein</fullName>
    </submittedName>
</protein>
<accession>A0A5A8CP35</accession>
<feature type="compositionally biased region" description="Low complexity" evidence="1">
    <location>
        <begin position="67"/>
        <end position="84"/>
    </location>
</feature>
<name>A0A5A8CP35_CAFRO</name>
<organism evidence="2 3">
    <name type="scientific">Cafeteria roenbergensis</name>
    <name type="common">Marine flagellate</name>
    <dbReference type="NCBI Taxonomy" id="33653"/>
    <lineage>
        <taxon>Eukaryota</taxon>
        <taxon>Sar</taxon>
        <taxon>Stramenopiles</taxon>
        <taxon>Bigyra</taxon>
        <taxon>Opalozoa</taxon>
        <taxon>Bicosoecida</taxon>
        <taxon>Cafeteriaceae</taxon>
        <taxon>Cafeteria</taxon>
    </lineage>
</organism>
<feature type="region of interest" description="Disordered" evidence="1">
    <location>
        <begin position="1364"/>
        <end position="1398"/>
    </location>
</feature>
<feature type="region of interest" description="Disordered" evidence="1">
    <location>
        <begin position="1"/>
        <end position="86"/>
    </location>
</feature>
<keyword evidence="3" id="KW-1185">Reference proteome</keyword>
<sequence>MAEGDAVMDKMAAEPLLGETASPPPAGAPSHGATAGSTVSGVSDASGLSDASGVSDVSVPAGGGAGVSDASADPRSAADAGASDGEVSVDRWTVDGLAAAIKGGKMRRRGFVERLASRHSGIKPPPLSKASEAGGFTALMDVNRALRTAAIRSAGETVLSGSADRVAATARRIRAKKAAVSGARRRDRMAARVRLEAEAASRTGSHGAPSAYGLAGPGSLQQAWKVARQASVKRSAEAAAAGVAPSSAHPSSSPSAGVAVPGSSPESDPARRRKVRRWGAGSLGDLSASLGPGGAGSIFTEVEPIDLASESYQALVAAAQDMVARTGHGSAGRMPEERVAESHRMTSLENAAAKLSAAATAAQAAGRDPIAAMEAALANLPAELQSHLAPMVEGIAEEVESDAENARQADIEEAAYLDKQQRRRKWRNRAKTADDDDDGSAAAAADAAAAAADDESGRSDGDADADRSGFDPADRYAERPLPYAFPGSPANARGSARHRHQVQAEAAEAALLPPAPHDPADPEGSAELRYKLAGVPAALSSLILERLPRRPDGSDGGPVDWSSVPVATVQEESLRVALSAMRAADVRAFGRAALFGAGGGPVPDGAAVAARTAYARAATIAAGEDEETAMDGGDPRRAQERGARALMQAAVSQRGDVGAIMGRAPDGPGGIKHRWSSWEIARLSGVYPRLHPDSPDRNRAIAELRAGLGAAGSPFEMRGEGHLPGSVDALAWDGAEVHAPDTALGAEYDDVDGETAQGETASRAAKRALGLGRAARGGAEAARRVRERIAAGRSEAASVALDKEARSIGLPFAPENEGGRVTPQMLADQLARSAGSGAGSAAAATEAAPGRGRGSAAAAAIAKSRATMASANAAILSAGMEAETAANANLAASGAGADAAEMDWQSPEAEAKIMEALRSAGVDETALTSGDSEALRTALQKVNAAAAAGSAAGASPSGEAESLATLLESALPDRPNGSAASKRESAEAMARAIDQGLASAGFAEGEGSGAVSSLLQDPDALSQAISEARGAGSGSAFGKGSADDGFGDVSSLLDELLARSREAGAGSGFAGTAEERMAELELRRRLADIDQGKGEWGAPGGASGGDPLEELQAAMAEAGVGMEDLSSMLGGAGGSSKGLGDVAQARRALAGLTDEEATRLFGSVEAAKQRLAEMEKAGSRPLSGHVQDTMQHLQSLSGIFGGGMAGGGGMGGQGGGGGQGGDDRALGTPWGARGGGRGAGRLRCRVALSAAKWPRRCALLANPPTPPRQAPVDTAMAAKTFAIAELAEYAEAMQQAKDAMATARAANSLTTGEDADPTCSETALEAAREACAACERALRLAPSARAAMDTIKARGQAAVTEAAARLQEAESTSDGAAAASGAGGAADPSNPLKDPESPEMQALRAQARLLILRRHCAVPTSEVRSAVTQAERDLERARRELDASTLPGNVMPEDVRKAAEARFKAFLAGGEPPRPLPASVVAGSPAAKRAMAEHGIAPAMTDSKAAVPHEALVNARHIAVVAGHHSKRCSDARKAVADAEAALAAAEESVLPVEKQLAIERVQMAEAEAILARSHGAMARKAIAGPTEADKAAVRARRAALEAAEARNRAAREVVLASKRLREARDEANAPDMAAIEQLMRSAQSMRATAEVSARVA</sequence>
<feature type="region of interest" description="Disordered" evidence="1">
    <location>
        <begin position="419"/>
        <end position="504"/>
    </location>
</feature>
<feature type="compositionally biased region" description="Low complexity" evidence="1">
    <location>
        <begin position="440"/>
        <end position="451"/>
    </location>
</feature>
<feature type="compositionally biased region" description="Low complexity" evidence="1">
    <location>
        <begin position="28"/>
        <end position="60"/>
    </location>
</feature>
<reference evidence="2 3" key="1">
    <citation type="submission" date="2019-07" db="EMBL/GenBank/DDBJ databases">
        <title>Genomes of Cafeteria roenbergensis.</title>
        <authorList>
            <person name="Fischer M.G."/>
            <person name="Hackl T."/>
            <person name="Roman M."/>
        </authorList>
    </citation>
    <scope>NUCLEOTIDE SEQUENCE [LARGE SCALE GENOMIC DNA]</scope>
    <source>
        <strain evidence="2 3">BVI</strain>
    </source>
</reference>
<feature type="region of interest" description="Disordered" evidence="1">
    <location>
        <begin position="195"/>
        <end position="214"/>
    </location>
</feature>
<feature type="compositionally biased region" description="Basic residues" evidence="1">
    <location>
        <begin position="421"/>
        <end position="430"/>
    </location>
</feature>
<evidence type="ECO:0000313" key="3">
    <source>
        <dbReference type="Proteomes" id="UP000323011"/>
    </source>
</evidence>
<comment type="caution">
    <text evidence="2">The sequence shown here is derived from an EMBL/GenBank/DDBJ whole genome shotgun (WGS) entry which is preliminary data.</text>
</comment>
<proteinExistence type="predicted"/>
<feature type="region of interest" description="Disordered" evidence="1">
    <location>
        <begin position="1206"/>
        <end position="1225"/>
    </location>
</feature>
<feature type="compositionally biased region" description="Low complexity" evidence="1">
    <location>
        <begin position="241"/>
        <end position="265"/>
    </location>
</feature>
<dbReference type="Proteomes" id="UP000323011">
    <property type="component" value="Unassembled WGS sequence"/>
</dbReference>
<evidence type="ECO:0000313" key="2">
    <source>
        <dbReference type="EMBL" id="KAA0154267.1"/>
    </source>
</evidence>
<dbReference type="EMBL" id="VLTN01000012">
    <property type="protein sequence ID" value="KAA0154267.1"/>
    <property type="molecule type" value="Genomic_DNA"/>
</dbReference>
<gene>
    <name evidence="2" type="ORF">FNF29_02487</name>
</gene>